<reference evidence="2" key="1">
    <citation type="submission" date="2020-04" db="EMBL/GenBank/DDBJ databases">
        <title>Analysis of mating type loci in Filobasidium floriforme.</title>
        <authorList>
            <person name="Nowrousian M."/>
        </authorList>
    </citation>
    <scope>NUCLEOTIDE SEQUENCE</scope>
    <source>
        <strain evidence="2">CBS 6242</strain>
    </source>
</reference>
<feature type="compositionally biased region" description="Acidic residues" evidence="1">
    <location>
        <begin position="192"/>
        <end position="203"/>
    </location>
</feature>
<accession>A0A8K0JGR8</accession>
<dbReference type="Proteomes" id="UP000812966">
    <property type="component" value="Unassembled WGS sequence"/>
</dbReference>
<feature type="compositionally biased region" description="Basic and acidic residues" evidence="1">
    <location>
        <begin position="233"/>
        <end position="259"/>
    </location>
</feature>
<organism evidence="2 3">
    <name type="scientific">Filobasidium floriforme</name>
    <dbReference type="NCBI Taxonomy" id="5210"/>
    <lineage>
        <taxon>Eukaryota</taxon>
        <taxon>Fungi</taxon>
        <taxon>Dikarya</taxon>
        <taxon>Basidiomycota</taxon>
        <taxon>Agaricomycotina</taxon>
        <taxon>Tremellomycetes</taxon>
        <taxon>Filobasidiales</taxon>
        <taxon>Filobasidiaceae</taxon>
        <taxon>Filobasidium</taxon>
    </lineage>
</organism>
<feature type="region of interest" description="Disordered" evidence="1">
    <location>
        <begin position="113"/>
        <end position="218"/>
    </location>
</feature>
<feature type="region of interest" description="Disordered" evidence="1">
    <location>
        <begin position="447"/>
        <end position="478"/>
    </location>
</feature>
<feature type="region of interest" description="Disordered" evidence="1">
    <location>
        <begin position="232"/>
        <end position="317"/>
    </location>
</feature>
<evidence type="ECO:0000313" key="3">
    <source>
        <dbReference type="Proteomes" id="UP000812966"/>
    </source>
</evidence>
<comment type="caution">
    <text evidence="2">The sequence shown here is derived from an EMBL/GenBank/DDBJ whole genome shotgun (WGS) entry which is preliminary data.</text>
</comment>
<dbReference type="PANTHER" id="PTHR38645">
    <property type="entry name" value="CHROMOSOME 9, WHOLE GENOME SHOTGUN SEQUENCE"/>
    <property type="match status" value="1"/>
</dbReference>
<proteinExistence type="predicted"/>
<keyword evidence="3" id="KW-1185">Reference proteome</keyword>
<dbReference type="PANTHER" id="PTHR38645:SF1">
    <property type="entry name" value="YALI0F12243P"/>
    <property type="match status" value="1"/>
</dbReference>
<dbReference type="AlphaFoldDB" id="A0A8K0JGR8"/>
<evidence type="ECO:0000313" key="2">
    <source>
        <dbReference type="EMBL" id="KAG7529705.1"/>
    </source>
</evidence>
<protein>
    <submittedName>
        <fullName evidence="2">Uncharacterized protein</fullName>
    </submittedName>
</protein>
<feature type="compositionally biased region" description="Acidic residues" evidence="1">
    <location>
        <begin position="116"/>
        <end position="126"/>
    </location>
</feature>
<sequence length="478" mass="50118">MDLSSLYNTLSTPPDRLQQAENEMMERFKAAALSITHLYKSSVHTSKQAYRAGYSACLNDVLQTLQASLSTSSPSLHPRTIAEVDSEAVQGEEAGKVLGRLMDWIEARQEAIKLETEEEKEKEDAESSGTTTTAATGAGAGGSKLRRPVAPARVDSMQPERPVRSVLQGTPTPVRTTGAGSGSGLGGMKMDEVEEGTTEETGTDVDSGTMLTKKPSGAIRQRDALVQAVANARAKDRTGSGNGMKDEPTDDNNREKDRFAPLALTRPSSPIPITANNTIRESTNPNPSSPLTPTPQAYAGHHRPFKGFGQHYRGGTDHRSKLLNLNRREPHAHAFNPNFGNAEVPLFPGTEAVADVQSGAADAYGFLSGGTGAAVIAAPGGGVGGKRAHENAFGGSAPVAVPLNGGGNNNSSVFGSVPTNHGMGFGNGGGNGRGRRRGGNHGFAGFAMRGNGGTVQVQGSEGEDDVIEGRERKRIARR</sequence>
<name>A0A8K0JGR8_9TREE</name>
<evidence type="ECO:0000256" key="1">
    <source>
        <dbReference type="SAM" id="MobiDB-lite"/>
    </source>
</evidence>
<dbReference type="EMBL" id="JABELV010000139">
    <property type="protein sequence ID" value="KAG7529705.1"/>
    <property type="molecule type" value="Genomic_DNA"/>
</dbReference>
<gene>
    <name evidence="2" type="ORF">FFLO_05466</name>
</gene>